<organism evidence="4 5">
    <name type="scientific">Coniophora puteana (strain RWD-64-598)</name>
    <name type="common">Brown rot fungus</name>
    <dbReference type="NCBI Taxonomy" id="741705"/>
    <lineage>
        <taxon>Eukaryota</taxon>
        <taxon>Fungi</taxon>
        <taxon>Dikarya</taxon>
        <taxon>Basidiomycota</taxon>
        <taxon>Agaricomycotina</taxon>
        <taxon>Agaricomycetes</taxon>
        <taxon>Agaricomycetidae</taxon>
        <taxon>Boletales</taxon>
        <taxon>Coniophorineae</taxon>
        <taxon>Coniophoraceae</taxon>
        <taxon>Coniophora</taxon>
    </lineage>
</organism>
<dbReference type="KEGG" id="cput:CONPUDRAFT_81298"/>
<comment type="caution">
    <text evidence="4">The sequence shown here is derived from an EMBL/GenBank/DDBJ whole genome shotgun (WGS) entry which is preliminary data.</text>
</comment>
<protein>
    <submittedName>
        <fullName evidence="4">Carbohydrate-binding module family 12 protein</fullName>
    </submittedName>
</protein>
<dbReference type="SUPFAM" id="SSF51055">
    <property type="entry name" value="Carbohydrate binding domain"/>
    <property type="match status" value="1"/>
</dbReference>
<sequence>MPQYWEPGTQYNYGDEVSYNGHNYKIIQPHRSQGDWTPDVTPALWGRMQDGDQGYGGGGGNDEKSGGYQPSYNQAPPQAPQFAPQPSETQEHPTEEEKEKHWYDLDDHRKKQLEVGGGLLAGIAALGAGYVAYKEHGKHEDEKKAHVWALNNWLRDAQARTQAYYNGQTQGPVTWIYTEGKNIPPNAIAGGQETYDREGQQILYISRAYYEGGLLVGKASSVFKLGAVVGFEHEEIHLDKYEILVGDPKAVRWVNVEGELNVQYLGARPVEGGKEPNGTPIYIAKAYHKNAEHPGKASPAYGDGCFIPFGNKEVKVSSYQVLCYNY</sequence>
<dbReference type="CDD" id="cd12214">
    <property type="entry name" value="ChiA1_BD"/>
    <property type="match status" value="1"/>
</dbReference>
<dbReference type="GO" id="GO:0005975">
    <property type="term" value="P:carbohydrate metabolic process"/>
    <property type="evidence" value="ECO:0007669"/>
    <property type="project" value="InterPro"/>
</dbReference>
<dbReference type="Proteomes" id="UP000053558">
    <property type="component" value="Unassembled WGS sequence"/>
</dbReference>
<dbReference type="OrthoDB" id="2142040at2759"/>
<feature type="compositionally biased region" description="Low complexity" evidence="2">
    <location>
        <begin position="74"/>
        <end position="88"/>
    </location>
</feature>
<dbReference type="Gene3D" id="2.10.10.20">
    <property type="entry name" value="Carbohydrate-binding module superfamily 5/12"/>
    <property type="match status" value="1"/>
</dbReference>
<dbReference type="InterPro" id="IPR003610">
    <property type="entry name" value="CBM5/12"/>
</dbReference>
<dbReference type="InterPro" id="IPR036573">
    <property type="entry name" value="CBM_sf_5/12"/>
</dbReference>
<evidence type="ECO:0000256" key="1">
    <source>
        <dbReference type="ARBA" id="ARBA00022801"/>
    </source>
</evidence>
<evidence type="ECO:0000259" key="3">
    <source>
        <dbReference type="Pfam" id="PF02839"/>
    </source>
</evidence>
<evidence type="ECO:0000256" key="2">
    <source>
        <dbReference type="SAM" id="MobiDB-lite"/>
    </source>
</evidence>
<dbReference type="GeneID" id="19210215"/>
<reference evidence="5" key="1">
    <citation type="journal article" date="2012" name="Science">
        <title>The Paleozoic origin of enzymatic lignin decomposition reconstructed from 31 fungal genomes.</title>
        <authorList>
            <person name="Floudas D."/>
            <person name="Binder M."/>
            <person name="Riley R."/>
            <person name="Barry K."/>
            <person name="Blanchette R.A."/>
            <person name="Henrissat B."/>
            <person name="Martinez A.T."/>
            <person name="Otillar R."/>
            <person name="Spatafora J.W."/>
            <person name="Yadav J.S."/>
            <person name="Aerts A."/>
            <person name="Benoit I."/>
            <person name="Boyd A."/>
            <person name="Carlson A."/>
            <person name="Copeland A."/>
            <person name="Coutinho P.M."/>
            <person name="de Vries R.P."/>
            <person name="Ferreira P."/>
            <person name="Findley K."/>
            <person name="Foster B."/>
            <person name="Gaskell J."/>
            <person name="Glotzer D."/>
            <person name="Gorecki P."/>
            <person name="Heitman J."/>
            <person name="Hesse C."/>
            <person name="Hori C."/>
            <person name="Igarashi K."/>
            <person name="Jurgens J.A."/>
            <person name="Kallen N."/>
            <person name="Kersten P."/>
            <person name="Kohler A."/>
            <person name="Kuees U."/>
            <person name="Kumar T.K.A."/>
            <person name="Kuo A."/>
            <person name="LaButti K."/>
            <person name="Larrondo L.F."/>
            <person name="Lindquist E."/>
            <person name="Ling A."/>
            <person name="Lombard V."/>
            <person name="Lucas S."/>
            <person name="Lundell T."/>
            <person name="Martin R."/>
            <person name="McLaughlin D.J."/>
            <person name="Morgenstern I."/>
            <person name="Morin E."/>
            <person name="Murat C."/>
            <person name="Nagy L.G."/>
            <person name="Nolan M."/>
            <person name="Ohm R.A."/>
            <person name="Patyshakuliyeva A."/>
            <person name="Rokas A."/>
            <person name="Ruiz-Duenas F.J."/>
            <person name="Sabat G."/>
            <person name="Salamov A."/>
            <person name="Samejima M."/>
            <person name="Schmutz J."/>
            <person name="Slot J.C."/>
            <person name="St John F."/>
            <person name="Stenlid J."/>
            <person name="Sun H."/>
            <person name="Sun S."/>
            <person name="Syed K."/>
            <person name="Tsang A."/>
            <person name="Wiebenga A."/>
            <person name="Young D."/>
            <person name="Pisabarro A."/>
            <person name="Eastwood D.C."/>
            <person name="Martin F."/>
            <person name="Cullen D."/>
            <person name="Grigoriev I.V."/>
            <person name="Hibbett D.S."/>
        </authorList>
    </citation>
    <scope>NUCLEOTIDE SEQUENCE [LARGE SCALE GENOMIC DNA]</scope>
    <source>
        <strain evidence="5">RWD-64-598 SS2</strain>
    </source>
</reference>
<feature type="region of interest" description="Disordered" evidence="2">
    <location>
        <begin position="29"/>
        <end position="104"/>
    </location>
</feature>
<dbReference type="SMART" id="SM00696">
    <property type="entry name" value="DM9"/>
    <property type="match status" value="2"/>
</dbReference>
<accession>A0A5M3MVW8</accession>
<dbReference type="GO" id="GO:0004553">
    <property type="term" value="F:hydrolase activity, hydrolyzing O-glycosyl compounds"/>
    <property type="evidence" value="ECO:0007669"/>
    <property type="project" value="InterPro"/>
</dbReference>
<name>A0A5M3MVW8_CONPW</name>
<keyword evidence="5" id="KW-1185">Reference proteome</keyword>
<dbReference type="Pfam" id="PF02839">
    <property type="entry name" value="CBM_5_12"/>
    <property type="match status" value="1"/>
</dbReference>
<feature type="domain" description="Chitin-binding type-3" evidence="3">
    <location>
        <begin position="5"/>
        <end position="45"/>
    </location>
</feature>
<dbReference type="AlphaFoldDB" id="A0A5M3MVW8"/>
<dbReference type="PANTHER" id="PTHR31649:SF1">
    <property type="entry name" value="FARNESOIC ACID O-METHYL TRANSFERASE DOMAIN-CONTAINING PROTEIN"/>
    <property type="match status" value="1"/>
</dbReference>
<gene>
    <name evidence="4" type="ORF">CONPUDRAFT_81298</name>
</gene>
<dbReference type="RefSeq" id="XP_007766557.1">
    <property type="nucleotide sequence ID" value="XM_007768367.1"/>
</dbReference>
<dbReference type="PANTHER" id="PTHR31649">
    <property type="entry name" value="AGAP009604-PA"/>
    <property type="match status" value="1"/>
</dbReference>
<dbReference type="EMBL" id="JH711576">
    <property type="protein sequence ID" value="EIW83308.1"/>
    <property type="molecule type" value="Genomic_DNA"/>
</dbReference>
<dbReference type="GO" id="GO:0005576">
    <property type="term" value="C:extracellular region"/>
    <property type="evidence" value="ECO:0007669"/>
    <property type="project" value="InterPro"/>
</dbReference>
<dbReference type="InterPro" id="IPR006616">
    <property type="entry name" value="DM9_repeat"/>
</dbReference>
<feature type="compositionally biased region" description="Basic and acidic residues" evidence="2">
    <location>
        <begin position="89"/>
        <end position="104"/>
    </location>
</feature>
<evidence type="ECO:0000313" key="4">
    <source>
        <dbReference type="EMBL" id="EIW83308.1"/>
    </source>
</evidence>
<dbReference type="OMA" id="PHYICRG"/>
<keyword evidence="1" id="KW-0378">Hydrolase</keyword>
<dbReference type="Pfam" id="PF11901">
    <property type="entry name" value="DM9"/>
    <property type="match status" value="1"/>
</dbReference>
<dbReference type="GO" id="GO:0030246">
    <property type="term" value="F:carbohydrate binding"/>
    <property type="evidence" value="ECO:0007669"/>
    <property type="project" value="InterPro"/>
</dbReference>
<evidence type="ECO:0000313" key="5">
    <source>
        <dbReference type="Proteomes" id="UP000053558"/>
    </source>
</evidence>
<proteinExistence type="predicted"/>